<dbReference type="PRINTS" id="PR00455">
    <property type="entry name" value="HTHTETR"/>
</dbReference>
<evidence type="ECO:0000256" key="2">
    <source>
        <dbReference type="ARBA" id="ARBA00023125"/>
    </source>
</evidence>
<reference evidence="6 7" key="1">
    <citation type="submission" date="2020-07" db="EMBL/GenBank/DDBJ databases">
        <title>Sequencing the genomes of 1000 actinobacteria strains.</title>
        <authorList>
            <person name="Klenk H.-P."/>
        </authorList>
    </citation>
    <scope>NUCLEOTIDE SEQUENCE [LARGE SCALE GENOMIC DNA]</scope>
    <source>
        <strain evidence="6 7">DSM 22083</strain>
    </source>
</reference>
<dbReference type="EMBL" id="JACCBU010000001">
    <property type="protein sequence ID" value="NYE73578.1"/>
    <property type="molecule type" value="Genomic_DNA"/>
</dbReference>
<dbReference type="InterPro" id="IPR009057">
    <property type="entry name" value="Homeodomain-like_sf"/>
</dbReference>
<dbReference type="SUPFAM" id="SSF48498">
    <property type="entry name" value="Tetracyclin repressor-like, C-terminal domain"/>
    <property type="match status" value="1"/>
</dbReference>
<dbReference type="Pfam" id="PF17937">
    <property type="entry name" value="TetR_C_28"/>
    <property type="match status" value="1"/>
</dbReference>
<dbReference type="Pfam" id="PF00440">
    <property type="entry name" value="TetR_N"/>
    <property type="match status" value="1"/>
</dbReference>
<dbReference type="GO" id="GO:0000976">
    <property type="term" value="F:transcription cis-regulatory region binding"/>
    <property type="evidence" value="ECO:0007669"/>
    <property type="project" value="TreeGrafter"/>
</dbReference>
<feature type="DNA-binding region" description="H-T-H motif" evidence="4">
    <location>
        <begin position="30"/>
        <end position="49"/>
    </location>
</feature>
<dbReference type="Gene3D" id="1.10.357.10">
    <property type="entry name" value="Tetracycline Repressor, domain 2"/>
    <property type="match status" value="1"/>
</dbReference>
<accession>A0A7Y9IAZ6</accession>
<protein>
    <submittedName>
        <fullName evidence="6">AcrR family transcriptional regulator</fullName>
    </submittedName>
</protein>
<organism evidence="6 7">
    <name type="scientific">Microlunatus parietis</name>
    <dbReference type="NCBI Taxonomy" id="682979"/>
    <lineage>
        <taxon>Bacteria</taxon>
        <taxon>Bacillati</taxon>
        <taxon>Actinomycetota</taxon>
        <taxon>Actinomycetes</taxon>
        <taxon>Propionibacteriales</taxon>
        <taxon>Propionibacteriaceae</taxon>
        <taxon>Microlunatus</taxon>
    </lineage>
</organism>
<keyword evidence="7" id="KW-1185">Reference proteome</keyword>
<proteinExistence type="predicted"/>
<dbReference type="PROSITE" id="PS50977">
    <property type="entry name" value="HTH_TETR_2"/>
    <property type="match status" value="1"/>
</dbReference>
<name>A0A7Y9IAZ6_9ACTN</name>
<gene>
    <name evidence="6" type="ORF">BKA15_004907</name>
</gene>
<evidence type="ECO:0000256" key="1">
    <source>
        <dbReference type="ARBA" id="ARBA00023015"/>
    </source>
</evidence>
<dbReference type="SUPFAM" id="SSF46689">
    <property type="entry name" value="Homeodomain-like"/>
    <property type="match status" value="1"/>
</dbReference>
<dbReference type="InterPro" id="IPR036271">
    <property type="entry name" value="Tet_transcr_reg_TetR-rel_C_sf"/>
</dbReference>
<dbReference type="PANTHER" id="PTHR30055">
    <property type="entry name" value="HTH-TYPE TRANSCRIPTIONAL REGULATOR RUTR"/>
    <property type="match status" value="1"/>
</dbReference>
<comment type="caution">
    <text evidence="6">The sequence shown here is derived from an EMBL/GenBank/DDBJ whole genome shotgun (WGS) entry which is preliminary data.</text>
</comment>
<dbReference type="GO" id="GO:0003700">
    <property type="term" value="F:DNA-binding transcription factor activity"/>
    <property type="evidence" value="ECO:0007669"/>
    <property type="project" value="TreeGrafter"/>
</dbReference>
<dbReference type="InterPro" id="IPR041479">
    <property type="entry name" value="TetR_CgmR_C"/>
</dbReference>
<dbReference type="PANTHER" id="PTHR30055:SF234">
    <property type="entry name" value="HTH-TYPE TRANSCRIPTIONAL REGULATOR BETI"/>
    <property type="match status" value="1"/>
</dbReference>
<dbReference type="InterPro" id="IPR050109">
    <property type="entry name" value="HTH-type_TetR-like_transc_reg"/>
</dbReference>
<dbReference type="AlphaFoldDB" id="A0A7Y9IAZ6"/>
<evidence type="ECO:0000313" key="6">
    <source>
        <dbReference type="EMBL" id="NYE73578.1"/>
    </source>
</evidence>
<evidence type="ECO:0000259" key="5">
    <source>
        <dbReference type="PROSITE" id="PS50977"/>
    </source>
</evidence>
<dbReference type="RefSeq" id="WP_179755176.1">
    <property type="nucleotide sequence ID" value="NZ_JACCBU010000001.1"/>
</dbReference>
<evidence type="ECO:0000313" key="7">
    <source>
        <dbReference type="Proteomes" id="UP000569914"/>
    </source>
</evidence>
<dbReference type="Proteomes" id="UP000569914">
    <property type="component" value="Unassembled WGS sequence"/>
</dbReference>
<evidence type="ECO:0000256" key="3">
    <source>
        <dbReference type="ARBA" id="ARBA00023163"/>
    </source>
</evidence>
<feature type="domain" description="HTH tetR-type" evidence="5">
    <location>
        <begin position="7"/>
        <end position="67"/>
    </location>
</feature>
<keyword evidence="1" id="KW-0805">Transcription regulation</keyword>
<sequence length="177" mass="19266">MATRRSEATRARLLDAAKQILVERGAGQLTLDAVAELAEVSKGGLLYHFPSKSALIEGLAERLREFTAANVERAAQDGVVRTFLETSLPGSVEAEHYWAVFSALRSGIEVSRQTRDLVQEVFSVWSDALRAEVDDPVQADIIRLVGDGLYLGAVLGLDPLEPQAVERVFTRLGVPAH</sequence>
<evidence type="ECO:0000256" key="4">
    <source>
        <dbReference type="PROSITE-ProRule" id="PRU00335"/>
    </source>
</evidence>
<dbReference type="InterPro" id="IPR001647">
    <property type="entry name" value="HTH_TetR"/>
</dbReference>
<keyword evidence="2 4" id="KW-0238">DNA-binding</keyword>
<keyword evidence="3" id="KW-0804">Transcription</keyword>